<evidence type="ECO:0000313" key="2">
    <source>
        <dbReference type="EMBL" id="KAF6035965.1"/>
    </source>
</evidence>
<dbReference type="SUPFAM" id="SSF52935">
    <property type="entry name" value="PK C-terminal domain-like"/>
    <property type="match status" value="1"/>
</dbReference>
<dbReference type="Proteomes" id="UP000593567">
    <property type="component" value="Unassembled WGS sequence"/>
</dbReference>
<dbReference type="Pfam" id="PF02887">
    <property type="entry name" value="PK_C"/>
    <property type="match status" value="1"/>
</dbReference>
<protein>
    <submittedName>
        <fullName evidence="2">PyK</fullName>
    </submittedName>
</protein>
<dbReference type="OrthoDB" id="108365at2759"/>
<sequence length="87" mass="9390">MLTVVEARADEWTEDMDNRIHKGIGVGLDRGFLKPGDNVIVVTGWKAGAGFTNTMRVVTIPSTTIEKPIPIVAGAPNPLEGVKEKDF</sequence>
<name>A0A7J7KCN2_BUGNE</name>
<organism evidence="2 3">
    <name type="scientific">Bugula neritina</name>
    <name type="common">Brown bryozoan</name>
    <name type="synonym">Sertularia neritina</name>
    <dbReference type="NCBI Taxonomy" id="10212"/>
    <lineage>
        <taxon>Eukaryota</taxon>
        <taxon>Metazoa</taxon>
        <taxon>Spiralia</taxon>
        <taxon>Lophotrochozoa</taxon>
        <taxon>Bryozoa</taxon>
        <taxon>Gymnolaemata</taxon>
        <taxon>Cheilostomatida</taxon>
        <taxon>Flustrina</taxon>
        <taxon>Buguloidea</taxon>
        <taxon>Bugulidae</taxon>
        <taxon>Bugula</taxon>
    </lineage>
</organism>
<keyword evidence="3" id="KW-1185">Reference proteome</keyword>
<evidence type="ECO:0000313" key="3">
    <source>
        <dbReference type="Proteomes" id="UP000593567"/>
    </source>
</evidence>
<gene>
    <name evidence="2" type="ORF">EB796_005732</name>
</gene>
<dbReference type="EMBL" id="VXIV02000802">
    <property type="protein sequence ID" value="KAF6035965.1"/>
    <property type="molecule type" value="Genomic_DNA"/>
</dbReference>
<feature type="domain" description="Pyruvate kinase C-terminal" evidence="1">
    <location>
        <begin position="9"/>
        <end position="58"/>
    </location>
</feature>
<evidence type="ECO:0000259" key="1">
    <source>
        <dbReference type="Pfam" id="PF02887"/>
    </source>
</evidence>
<comment type="caution">
    <text evidence="2">The sequence shown here is derived from an EMBL/GenBank/DDBJ whole genome shotgun (WGS) entry which is preliminary data.</text>
</comment>
<dbReference type="Gene3D" id="3.40.1380.20">
    <property type="entry name" value="Pyruvate kinase, C-terminal domain"/>
    <property type="match status" value="1"/>
</dbReference>
<dbReference type="InterPro" id="IPR036918">
    <property type="entry name" value="Pyrv_Knase_C_sf"/>
</dbReference>
<proteinExistence type="predicted"/>
<dbReference type="InterPro" id="IPR015795">
    <property type="entry name" value="Pyrv_Knase_C"/>
</dbReference>
<dbReference type="AlphaFoldDB" id="A0A7J7KCN2"/>
<accession>A0A7J7KCN2</accession>
<reference evidence="2" key="1">
    <citation type="submission" date="2020-06" db="EMBL/GenBank/DDBJ databases">
        <title>Draft genome of Bugula neritina, a colonial animal packing powerful symbionts and potential medicines.</title>
        <authorList>
            <person name="Rayko M."/>
        </authorList>
    </citation>
    <scope>NUCLEOTIDE SEQUENCE [LARGE SCALE GENOMIC DNA]</scope>
    <source>
        <strain evidence="2">Kwan_BN1</strain>
    </source>
</reference>